<dbReference type="Proteomes" id="UP000070376">
    <property type="component" value="Unassembled WGS sequence"/>
</dbReference>
<proteinExistence type="predicted"/>
<dbReference type="PATRIC" id="fig|1398.22.peg.645"/>
<accession>A0A133KZ69</accession>
<organism evidence="1 2">
    <name type="scientific">Heyndrickxia coagulans</name>
    <name type="common">Weizmannia coagulans</name>
    <dbReference type="NCBI Taxonomy" id="1398"/>
    <lineage>
        <taxon>Bacteria</taxon>
        <taxon>Bacillati</taxon>
        <taxon>Bacillota</taxon>
        <taxon>Bacilli</taxon>
        <taxon>Bacillales</taxon>
        <taxon>Bacillaceae</taxon>
        <taxon>Heyndrickxia</taxon>
    </lineage>
</organism>
<evidence type="ECO:0000313" key="2">
    <source>
        <dbReference type="Proteomes" id="UP000070376"/>
    </source>
</evidence>
<reference evidence="2" key="1">
    <citation type="submission" date="2016-01" db="EMBL/GenBank/DDBJ databases">
        <authorList>
            <person name="Mitreva M."/>
            <person name="Pepin K.H."/>
            <person name="Mihindukulasuriya K.A."/>
            <person name="Fulton R."/>
            <person name="Fronick C."/>
            <person name="O'Laughlin M."/>
            <person name="Miner T."/>
            <person name="Herter B."/>
            <person name="Rosa B.A."/>
            <person name="Cordes M."/>
            <person name="Tomlinson C."/>
            <person name="Wollam A."/>
            <person name="Palsikar V.B."/>
            <person name="Mardis E.R."/>
            <person name="Wilson R.K."/>
        </authorList>
    </citation>
    <scope>NUCLEOTIDE SEQUENCE [LARGE SCALE GENOMIC DNA]</scope>
    <source>
        <strain evidence="2">GED7749B</strain>
    </source>
</reference>
<gene>
    <name evidence="1" type="ORF">HMPREF3213_00647</name>
</gene>
<evidence type="ECO:0000313" key="1">
    <source>
        <dbReference type="EMBL" id="KWZ84989.1"/>
    </source>
</evidence>
<dbReference type="EMBL" id="LRPN01000023">
    <property type="protein sequence ID" value="KWZ84989.1"/>
    <property type="molecule type" value="Genomic_DNA"/>
</dbReference>
<comment type="caution">
    <text evidence="1">The sequence shown here is derived from an EMBL/GenBank/DDBJ whole genome shotgun (WGS) entry which is preliminary data.</text>
</comment>
<sequence>MMDSPSLPVSIIYYMENKINEILIVYKCFNNVEKMGIFEQTWKM</sequence>
<name>A0A133KZ69_HEYCO</name>
<protein>
    <submittedName>
        <fullName evidence="1">Uncharacterized protein</fullName>
    </submittedName>
</protein>
<dbReference type="AlphaFoldDB" id="A0A133KZ69"/>